<name>G0U6D1_TRYVY</name>
<dbReference type="EMBL" id="HE573026">
    <property type="protein sequence ID" value="CCC51435.1"/>
    <property type="molecule type" value="Genomic_DNA"/>
</dbReference>
<reference evidence="1" key="1">
    <citation type="journal article" date="2012" name="Proc. Natl. Acad. Sci. U.S.A.">
        <title>Antigenic diversity is generated by distinct evolutionary mechanisms in African trypanosome species.</title>
        <authorList>
            <person name="Jackson A.P."/>
            <person name="Berry A."/>
            <person name="Aslett M."/>
            <person name="Allison H.C."/>
            <person name="Burton P."/>
            <person name="Vavrova-Anderson J."/>
            <person name="Brown R."/>
            <person name="Browne H."/>
            <person name="Corton N."/>
            <person name="Hauser H."/>
            <person name="Gamble J."/>
            <person name="Gilderthorp R."/>
            <person name="Marcello L."/>
            <person name="McQuillan J."/>
            <person name="Otto T.D."/>
            <person name="Quail M.A."/>
            <person name="Sanders M.J."/>
            <person name="van Tonder A."/>
            <person name="Ginger M.L."/>
            <person name="Field M.C."/>
            <person name="Barry J.D."/>
            <person name="Hertz-Fowler C."/>
            <person name="Berriman M."/>
        </authorList>
    </citation>
    <scope>NUCLEOTIDE SEQUENCE</scope>
    <source>
        <strain evidence="1">Y486</strain>
    </source>
</reference>
<dbReference type="AlphaFoldDB" id="G0U6D1"/>
<dbReference type="VEuPathDB" id="TriTrypDB:TvY486_1004860"/>
<proteinExistence type="predicted"/>
<evidence type="ECO:0000313" key="1">
    <source>
        <dbReference type="EMBL" id="CCC51435.1"/>
    </source>
</evidence>
<gene>
    <name evidence="1" type="ORF">TVY486_1004860</name>
</gene>
<sequence>MGGAHMLFVPFEYKCCVSFLKPFFVLKTSSREQVSLCGAGSGRQMENFDFSSILCDKRMVPILRAAALAALDKHLLPHNSDRVKLAQIYAAAFLQCEGVCCVDVEGDVTSVCSALLRGLCPGRNQSQLVITRSVPSKNCLAPGFITSNGNGTYSTKERLLLERLQCQSSIARSILAGNICSRNSVDCDVTSASNAQFAAALWGGTTTFPL</sequence>
<accession>G0U6D1</accession>
<protein>
    <submittedName>
        <fullName evidence="1">Uncharacterized protein</fullName>
    </submittedName>
</protein>
<organism evidence="1">
    <name type="scientific">Trypanosoma vivax (strain Y486)</name>
    <dbReference type="NCBI Taxonomy" id="1055687"/>
    <lineage>
        <taxon>Eukaryota</taxon>
        <taxon>Discoba</taxon>
        <taxon>Euglenozoa</taxon>
        <taxon>Kinetoplastea</taxon>
        <taxon>Metakinetoplastina</taxon>
        <taxon>Trypanosomatida</taxon>
        <taxon>Trypanosomatidae</taxon>
        <taxon>Trypanosoma</taxon>
        <taxon>Duttonella</taxon>
    </lineage>
</organism>